<dbReference type="Pfam" id="PF00326">
    <property type="entry name" value="Peptidase_S9"/>
    <property type="match status" value="1"/>
</dbReference>
<evidence type="ECO:0000313" key="3">
    <source>
        <dbReference type="Proteomes" id="UP000324065"/>
    </source>
</evidence>
<dbReference type="PANTHER" id="PTHR12277:SF81">
    <property type="entry name" value="PROTEIN ABHD13"/>
    <property type="match status" value="1"/>
</dbReference>
<dbReference type="RefSeq" id="WP_150062982.1">
    <property type="nucleotide sequence ID" value="NZ_JACHII010000012.1"/>
</dbReference>
<proteinExistence type="predicted"/>
<gene>
    <name evidence="2" type="ORF">F1188_13575</name>
</gene>
<comment type="caution">
    <text evidence="2">The sequence shown here is derived from an EMBL/GenBank/DDBJ whole genome shotgun (WGS) entry which is preliminary data.</text>
</comment>
<name>A0A5M6I9E4_9PROT</name>
<dbReference type="InterPro" id="IPR001375">
    <property type="entry name" value="Peptidase_S9_cat"/>
</dbReference>
<feature type="domain" description="Peptidase S9 prolyl oligopeptidase catalytic" evidence="1">
    <location>
        <begin position="196"/>
        <end position="255"/>
    </location>
</feature>
<dbReference type="SUPFAM" id="SSF53474">
    <property type="entry name" value="alpha/beta-Hydrolases"/>
    <property type="match status" value="1"/>
</dbReference>
<dbReference type="PANTHER" id="PTHR12277">
    <property type="entry name" value="ALPHA/BETA HYDROLASE DOMAIN-CONTAINING PROTEIN"/>
    <property type="match status" value="1"/>
</dbReference>
<dbReference type="OrthoDB" id="9798884at2"/>
<sequence>MNSLIVGAATVLVATYVGVGALLYTFQDRLMFQPGPPPPPPSETPAPELTPVTVTTADGLDLMSWYAPPPPDGRGRVVVYFHGNAGTLADRAHKARALLDRGLGVMLVGYRGYNGNPGDPSEAGFREDGRAALAFLEAQGFGPEQRVHYGESIGSGTALPLAVEAGAAAVVLEGGFTSMRAVAQGQYPLYPAGLLVRHPFDNVAAVQSLKAPLLVLHGEHDDLVPVAMGRRLLEIARAAGNPRAEGVFFPDGNHVDLIEHGAMERLVRFLDTLPPPPASAPVIPGGVAR</sequence>
<dbReference type="GO" id="GO:0008236">
    <property type="term" value="F:serine-type peptidase activity"/>
    <property type="evidence" value="ECO:0007669"/>
    <property type="project" value="InterPro"/>
</dbReference>
<keyword evidence="3" id="KW-1185">Reference proteome</keyword>
<reference evidence="2 3" key="1">
    <citation type="submission" date="2019-09" db="EMBL/GenBank/DDBJ databases">
        <title>Genome sequence of Roseospira marina, one of the more divergent members of the non-sulfur purple photosynthetic bacterial family, the Rhodospirillaceae.</title>
        <authorList>
            <person name="Meyer T."/>
            <person name="Kyndt J."/>
        </authorList>
    </citation>
    <scope>NUCLEOTIDE SEQUENCE [LARGE SCALE GENOMIC DNA]</scope>
    <source>
        <strain evidence="2 3">DSM 15113</strain>
    </source>
</reference>
<accession>A0A5M6I9E4</accession>
<evidence type="ECO:0000313" key="2">
    <source>
        <dbReference type="EMBL" id="KAA5604851.1"/>
    </source>
</evidence>
<protein>
    <submittedName>
        <fullName evidence="2">Prolyl oligopeptidase family serine peptidase</fullName>
    </submittedName>
</protein>
<dbReference type="GO" id="GO:0006508">
    <property type="term" value="P:proteolysis"/>
    <property type="evidence" value="ECO:0007669"/>
    <property type="project" value="InterPro"/>
</dbReference>
<evidence type="ECO:0000259" key="1">
    <source>
        <dbReference type="Pfam" id="PF00326"/>
    </source>
</evidence>
<dbReference type="AlphaFoldDB" id="A0A5M6I9E4"/>
<dbReference type="EMBL" id="VWPJ01000013">
    <property type="protein sequence ID" value="KAA5604851.1"/>
    <property type="molecule type" value="Genomic_DNA"/>
</dbReference>
<dbReference type="Gene3D" id="3.40.50.1820">
    <property type="entry name" value="alpha/beta hydrolase"/>
    <property type="match status" value="1"/>
</dbReference>
<dbReference type="InterPro" id="IPR029058">
    <property type="entry name" value="AB_hydrolase_fold"/>
</dbReference>
<organism evidence="2 3">
    <name type="scientific">Roseospira marina</name>
    <dbReference type="NCBI Taxonomy" id="140057"/>
    <lineage>
        <taxon>Bacteria</taxon>
        <taxon>Pseudomonadati</taxon>
        <taxon>Pseudomonadota</taxon>
        <taxon>Alphaproteobacteria</taxon>
        <taxon>Rhodospirillales</taxon>
        <taxon>Rhodospirillaceae</taxon>
        <taxon>Roseospira</taxon>
    </lineage>
</organism>
<dbReference type="Proteomes" id="UP000324065">
    <property type="component" value="Unassembled WGS sequence"/>
</dbReference>